<dbReference type="CDD" id="cd22249">
    <property type="entry name" value="UDM1_RNF168_RNF169-like"/>
    <property type="match status" value="1"/>
</dbReference>
<keyword evidence="10" id="KW-0539">Nucleus</keyword>
<comment type="caution">
    <text evidence="15">The sequence shown here is derived from an EMBL/GenBank/DDBJ whole genome shotgun (WGS) entry which is preliminary data.</text>
</comment>
<dbReference type="GO" id="GO:0008270">
    <property type="term" value="F:zinc ion binding"/>
    <property type="evidence" value="ECO:0007669"/>
    <property type="project" value="UniProtKB-KW"/>
</dbReference>
<gene>
    <name evidence="15" type="ORF">H0235_005939</name>
</gene>
<evidence type="ECO:0000313" key="15">
    <source>
        <dbReference type="EMBL" id="KAF7429541.1"/>
    </source>
</evidence>
<feature type="compositionally biased region" description="Polar residues" evidence="13">
    <location>
        <begin position="675"/>
        <end position="688"/>
    </location>
</feature>
<evidence type="ECO:0000256" key="2">
    <source>
        <dbReference type="ARBA" id="ARBA00004123"/>
    </source>
</evidence>
<evidence type="ECO:0000256" key="12">
    <source>
        <dbReference type="SAM" id="Coils"/>
    </source>
</evidence>
<keyword evidence="4" id="KW-0808">Transferase</keyword>
<evidence type="ECO:0000256" key="8">
    <source>
        <dbReference type="ARBA" id="ARBA00022786"/>
    </source>
</evidence>
<evidence type="ECO:0000256" key="10">
    <source>
        <dbReference type="ARBA" id="ARBA00023242"/>
    </source>
</evidence>
<protein>
    <recommendedName>
        <fullName evidence="3">RING-type E3 ubiquitin transferase</fullName>
        <ecNumber evidence="3">2.3.2.27</ecNumber>
    </recommendedName>
</protein>
<dbReference type="PANTHER" id="PTHR23328:SF0">
    <property type="entry name" value="RING-TYPE DOMAIN-CONTAINING PROTEIN"/>
    <property type="match status" value="1"/>
</dbReference>
<keyword evidence="16" id="KW-1185">Reference proteome</keyword>
<dbReference type="InterPro" id="IPR017907">
    <property type="entry name" value="Znf_RING_CS"/>
</dbReference>
<keyword evidence="5" id="KW-0479">Metal-binding</keyword>
<keyword evidence="7 11" id="KW-0863">Zinc-finger</keyword>
<dbReference type="InterPro" id="IPR013083">
    <property type="entry name" value="Znf_RING/FYVE/PHD"/>
</dbReference>
<dbReference type="Pfam" id="PF00097">
    <property type="entry name" value="zf-C3HC4"/>
    <property type="match status" value="1"/>
</dbReference>
<dbReference type="InterPro" id="IPR051657">
    <property type="entry name" value="RNF168/RNF169_E3_ubiq-ligase"/>
</dbReference>
<feature type="region of interest" description="Disordered" evidence="13">
    <location>
        <begin position="650"/>
        <end position="688"/>
    </location>
</feature>
<feature type="region of interest" description="Disordered" evidence="13">
    <location>
        <begin position="872"/>
        <end position="891"/>
    </location>
</feature>
<comment type="catalytic activity">
    <reaction evidence="1">
        <text>S-ubiquitinyl-[E2 ubiquitin-conjugating enzyme]-L-cysteine + [acceptor protein]-L-lysine = [E2 ubiquitin-conjugating enzyme]-L-cysteine + N(6)-ubiquitinyl-[acceptor protein]-L-lysine.</text>
        <dbReference type="EC" id="2.3.2.27"/>
    </reaction>
</comment>
<dbReference type="Proteomes" id="UP000600918">
    <property type="component" value="Unassembled WGS sequence"/>
</dbReference>
<evidence type="ECO:0000313" key="16">
    <source>
        <dbReference type="Proteomes" id="UP000600918"/>
    </source>
</evidence>
<dbReference type="SUPFAM" id="SSF57850">
    <property type="entry name" value="RING/U-box"/>
    <property type="match status" value="1"/>
</dbReference>
<dbReference type="CDD" id="cd16550">
    <property type="entry name" value="RING-HC_RNF168"/>
    <property type="match status" value="1"/>
</dbReference>
<dbReference type="PROSITE" id="PS50089">
    <property type="entry name" value="ZF_RING_2"/>
    <property type="match status" value="1"/>
</dbReference>
<evidence type="ECO:0000256" key="4">
    <source>
        <dbReference type="ARBA" id="ARBA00022679"/>
    </source>
</evidence>
<dbReference type="PROSITE" id="PS00518">
    <property type="entry name" value="ZF_RING_1"/>
    <property type="match status" value="1"/>
</dbReference>
<dbReference type="Gene3D" id="3.30.40.10">
    <property type="entry name" value="Zinc/RING finger domain, C3HC4 (zinc finger)"/>
    <property type="match status" value="1"/>
</dbReference>
<evidence type="ECO:0000256" key="7">
    <source>
        <dbReference type="ARBA" id="ARBA00022771"/>
    </source>
</evidence>
<feature type="compositionally biased region" description="Basic residues" evidence="13">
    <location>
        <begin position="662"/>
        <end position="673"/>
    </location>
</feature>
<dbReference type="InterPro" id="IPR018957">
    <property type="entry name" value="Znf_C3HC4_RING-type"/>
</dbReference>
<keyword evidence="9" id="KW-0862">Zinc</keyword>
<dbReference type="InterPro" id="IPR001841">
    <property type="entry name" value="Znf_RING"/>
</dbReference>
<dbReference type="SMART" id="SM00184">
    <property type="entry name" value="RING"/>
    <property type="match status" value="1"/>
</dbReference>
<organism evidence="15 16">
    <name type="scientific">Vespula pensylvanica</name>
    <name type="common">Western yellow jacket</name>
    <name type="synonym">Wasp</name>
    <dbReference type="NCBI Taxonomy" id="30213"/>
    <lineage>
        <taxon>Eukaryota</taxon>
        <taxon>Metazoa</taxon>
        <taxon>Ecdysozoa</taxon>
        <taxon>Arthropoda</taxon>
        <taxon>Hexapoda</taxon>
        <taxon>Insecta</taxon>
        <taxon>Pterygota</taxon>
        <taxon>Neoptera</taxon>
        <taxon>Endopterygota</taxon>
        <taxon>Hymenoptera</taxon>
        <taxon>Apocrita</taxon>
        <taxon>Aculeata</taxon>
        <taxon>Vespoidea</taxon>
        <taxon>Vespidae</taxon>
        <taxon>Vespinae</taxon>
        <taxon>Vespula</taxon>
    </lineage>
</organism>
<dbReference type="GO" id="GO:0061630">
    <property type="term" value="F:ubiquitin protein ligase activity"/>
    <property type="evidence" value="ECO:0007669"/>
    <property type="project" value="UniProtKB-EC"/>
</dbReference>
<evidence type="ECO:0000256" key="11">
    <source>
        <dbReference type="PROSITE-ProRule" id="PRU00175"/>
    </source>
</evidence>
<dbReference type="GO" id="GO:0006302">
    <property type="term" value="P:double-strand break repair"/>
    <property type="evidence" value="ECO:0007669"/>
    <property type="project" value="TreeGrafter"/>
</dbReference>
<dbReference type="PANTHER" id="PTHR23328">
    <property type="entry name" value="RING-TYPE DOMAIN-CONTAINING PROTEIN"/>
    <property type="match status" value="1"/>
</dbReference>
<evidence type="ECO:0000256" key="3">
    <source>
        <dbReference type="ARBA" id="ARBA00012483"/>
    </source>
</evidence>
<keyword evidence="6" id="KW-0227">DNA damage</keyword>
<evidence type="ECO:0000256" key="9">
    <source>
        <dbReference type="ARBA" id="ARBA00022833"/>
    </source>
</evidence>
<reference evidence="15" key="1">
    <citation type="journal article" date="2020" name="G3 (Bethesda)">
        <title>High-Quality Assemblies for Three Invasive Social Wasps from the &lt;i&gt;Vespula&lt;/i&gt; Genus.</title>
        <authorList>
            <person name="Harrop T.W.R."/>
            <person name="Guhlin J."/>
            <person name="McLaughlin G.M."/>
            <person name="Permina E."/>
            <person name="Stockwell P."/>
            <person name="Gilligan J."/>
            <person name="Le Lec M.F."/>
            <person name="Gruber M.A.M."/>
            <person name="Quinn O."/>
            <person name="Lovegrove M."/>
            <person name="Duncan E.J."/>
            <person name="Remnant E.J."/>
            <person name="Van Eeckhoven J."/>
            <person name="Graham B."/>
            <person name="Knapp R.A."/>
            <person name="Langford K.W."/>
            <person name="Kronenberg Z."/>
            <person name="Press M.O."/>
            <person name="Eacker S.M."/>
            <person name="Wilson-Rankin E.E."/>
            <person name="Purcell J."/>
            <person name="Lester P.J."/>
            <person name="Dearden P.K."/>
        </authorList>
    </citation>
    <scope>NUCLEOTIDE SEQUENCE</scope>
    <source>
        <strain evidence="15">Volc-1</strain>
    </source>
</reference>
<sequence length="924" mass="104854">MATYLKRTSKLFDISLLRSSADVNLRDLMCPVCRGILIEPVTLPCTHNLCLRCLKGTFEHNSLSCPLCRVRVGSWLRTATKSETLVNNALWELIRTKFPKEVEDKYNGDDGEIELNAGLSTRNKILSAAGEIRREYEAQLQMAEEEMRRQRKNEEIASVALIRKIQVEEQQQQFVQIAQDQLLAQSLAKKQLAEKQKEVTMYQNECATSSVSNCSVDTSKFDTKSMPLLNTEIFKFDGPSLETRKMNLSELKNGSELRRSNIALISKIRAERYASSVKPNTSNAYKDSTAKFCCQKSMPVYNTIARTLKHQVVTKFTQPGTSNYALEPGCSTSKIYGMQSKEELRVPSDVLSSKKKSLGVEVCMTSGNGDERIGSAESAGSHDSINQEIHHFKPIKAMPRTPFKMSIDGKQIEPKLVRVIPVLKRISNALPKAPSPTHLKRIIGCSWSAFKGKIRQDMKIKENVCDTRERIDDVEQNPSTSLTQQPNVIVNRSSKSQIHDAIRRLDLVPELSFDSNKNYAKNINRTINGTKVSKKLILDEHVTSGKVQKTWRSQIKNGMMGKSKRQKNIWSNKKDVEFALDEEEMNDNVTNSEPSFNNAKERLECNEHLECNEQEEDSRDNVAVENIAERIKKRKVNIKRKNSQVEQDKIIEADSGDESKPTNKRGIRKRALSRKGNNQTSTSERSAVTVQKRIKLNCSHKPTLRNKSENIKNDVDSLNTSCKTIIHGLRKSSRNIKAVVNNSSKKYDQDVLNKENPNNNKHNYDRLNSCLVSQGTISNNNTNSATIINENVLSNEEVIKEQERIERLVLQEKEDFELAQRLQTKFDEMERIAGRTRRSRKAIESGDISLDLYKIEVGRTVHKVASTHTAKRSTLNQTVSSETKQRGRPRKSYFEENTCTICVPGYIMTTVNEGSENVNEILRE</sequence>
<dbReference type="GO" id="GO:0031491">
    <property type="term" value="F:nucleosome binding"/>
    <property type="evidence" value="ECO:0007669"/>
    <property type="project" value="TreeGrafter"/>
</dbReference>
<proteinExistence type="predicted"/>
<dbReference type="EC" id="2.3.2.27" evidence="3"/>
<evidence type="ECO:0000259" key="14">
    <source>
        <dbReference type="PROSITE" id="PS50089"/>
    </source>
</evidence>
<dbReference type="GO" id="GO:0035861">
    <property type="term" value="C:site of double-strand break"/>
    <property type="evidence" value="ECO:0007669"/>
    <property type="project" value="TreeGrafter"/>
</dbReference>
<dbReference type="GO" id="GO:0005634">
    <property type="term" value="C:nucleus"/>
    <property type="evidence" value="ECO:0007669"/>
    <property type="project" value="UniProtKB-SubCell"/>
</dbReference>
<accession>A0A834UBQ9</accession>
<keyword evidence="12" id="KW-0175">Coiled coil</keyword>
<feature type="coiled-coil region" evidence="12">
    <location>
        <begin position="126"/>
        <end position="153"/>
    </location>
</feature>
<evidence type="ECO:0000256" key="6">
    <source>
        <dbReference type="ARBA" id="ARBA00022763"/>
    </source>
</evidence>
<name>A0A834UBQ9_VESPE</name>
<keyword evidence="8" id="KW-0833">Ubl conjugation pathway</keyword>
<feature type="domain" description="RING-type" evidence="14">
    <location>
        <begin position="30"/>
        <end position="69"/>
    </location>
</feature>
<evidence type="ECO:0000256" key="13">
    <source>
        <dbReference type="SAM" id="MobiDB-lite"/>
    </source>
</evidence>
<dbReference type="EMBL" id="JACSDY010000004">
    <property type="protein sequence ID" value="KAF7429541.1"/>
    <property type="molecule type" value="Genomic_DNA"/>
</dbReference>
<feature type="compositionally biased region" description="Polar residues" evidence="13">
    <location>
        <begin position="872"/>
        <end position="882"/>
    </location>
</feature>
<evidence type="ECO:0000256" key="1">
    <source>
        <dbReference type="ARBA" id="ARBA00000900"/>
    </source>
</evidence>
<feature type="compositionally biased region" description="Basic and acidic residues" evidence="13">
    <location>
        <begin position="650"/>
        <end position="661"/>
    </location>
</feature>
<comment type="subcellular location">
    <subcellularLocation>
        <location evidence="2">Nucleus</location>
    </subcellularLocation>
</comment>
<dbReference type="AlphaFoldDB" id="A0A834UBQ9"/>
<evidence type="ECO:0000256" key="5">
    <source>
        <dbReference type="ARBA" id="ARBA00022723"/>
    </source>
</evidence>